<evidence type="ECO:0000313" key="2">
    <source>
        <dbReference type="Proteomes" id="UP001145114"/>
    </source>
</evidence>
<sequence>MDHHLWGLSTSRHLMPVGQQAQAYERTASLWAKARSEATDLTARPGLRLVIAASLFLVTFLAAMDQMIVAVVLSTLTKEFDAMSSSAWIGTAYLLTMAAFQPLYGKLSDIFGRL</sequence>
<proteinExistence type="predicted"/>
<dbReference type="Proteomes" id="UP001145114">
    <property type="component" value="Unassembled WGS sequence"/>
</dbReference>
<keyword evidence="2" id="KW-1185">Reference proteome</keyword>
<evidence type="ECO:0000313" key="1">
    <source>
        <dbReference type="EMBL" id="KAJ1674670.1"/>
    </source>
</evidence>
<gene>
    <name evidence="1" type="ORF">EV182_002809</name>
</gene>
<reference evidence="1" key="1">
    <citation type="submission" date="2022-06" db="EMBL/GenBank/DDBJ databases">
        <title>Phylogenomic reconstructions and comparative analyses of Kickxellomycotina fungi.</title>
        <authorList>
            <person name="Reynolds N.K."/>
            <person name="Stajich J.E."/>
            <person name="Barry K."/>
            <person name="Grigoriev I.V."/>
            <person name="Crous P."/>
            <person name="Smith M.E."/>
        </authorList>
    </citation>
    <scope>NUCLEOTIDE SEQUENCE</scope>
    <source>
        <strain evidence="1">RSA 2271</strain>
    </source>
</reference>
<protein>
    <submittedName>
        <fullName evidence="1">Uncharacterized protein</fullName>
    </submittedName>
</protein>
<accession>A0ACC1HF87</accession>
<comment type="caution">
    <text evidence="1">The sequence shown here is derived from an EMBL/GenBank/DDBJ whole genome shotgun (WGS) entry which is preliminary data.</text>
</comment>
<dbReference type="EMBL" id="JAMZIH010005775">
    <property type="protein sequence ID" value="KAJ1674670.1"/>
    <property type="molecule type" value="Genomic_DNA"/>
</dbReference>
<organism evidence="1 2">
    <name type="scientific">Spiromyces aspiralis</name>
    <dbReference type="NCBI Taxonomy" id="68401"/>
    <lineage>
        <taxon>Eukaryota</taxon>
        <taxon>Fungi</taxon>
        <taxon>Fungi incertae sedis</taxon>
        <taxon>Zoopagomycota</taxon>
        <taxon>Kickxellomycotina</taxon>
        <taxon>Kickxellomycetes</taxon>
        <taxon>Kickxellales</taxon>
        <taxon>Kickxellaceae</taxon>
        <taxon>Spiromyces</taxon>
    </lineage>
</organism>
<name>A0ACC1HF87_9FUNG</name>